<comment type="caution">
    <text evidence="1">The sequence shown here is derived from an EMBL/GenBank/DDBJ whole genome shotgun (WGS) entry which is preliminary data.</text>
</comment>
<gene>
    <name evidence="1" type="ORF">CIAN88_05825</name>
</gene>
<dbReference type="InterPro" id="IPR010144">
    <property type="entry name" value="CRISPR-assoc_prot_Csd1-typ"/>
</dbReference>
<evidence type="ECO:0008006" key="3">
    <source>
        <dbReference type="Google" id="ProtNLM"/>
    </source>
</evidence>
<dbReference type="EMBL" id="JQIF01000023">
    <property type="protein sequence ID" value="KGJ54061.1"/>
    <property type="molecule type" value="Genomic_DNA"/>
</dbReference>
<dbReference type="AlphaFoldDB" id="A0A099I900"/>
<evidence type="ECO:0000313" key="2">
    <source>
        <dbReference type="Proteomes" id="UP000030008"/>
    </source>
</evidence>
<name>A0A099I900_CLOIN</name>
<dbReference type="Pfam" id="PF09709">
    <property type="entry name" value="Cas_Csd1"/>
    <property type="match status" value="1"/>
</dbReference>
<protein>
    <recommendedName>
        <fullName evidence="3">CRISPR-associated protein</fullName>
    </recommendedName>
</protein>
<organism evidence="1 2">
    <name type="scientific">Clostridium innocuum</name>
    <dbReference type="NCBI Taxonomy" id="1522"/>
    <lineage>
        <taxon>Bacteria</taxon>
        <taxon>Bacillati</taxon>
        <taxon>Bacillota</taxon>
        <taxon>Clostridia</taxon>
        <taxon>Eubacteriales</taxon>
        <taxon>Clostridiaceae</taxon>
        <taxon>Clostridium</taxon>
    </lineage>
</organism>
<proteinExistence type="predicted"/>
<reference evidence="1 2" key="1">
    <citation type="submission" date="2014-08" db="EMBL/GenBank/DDBJ databases">
        <title>Clostridium innocuum, an unnegligible vancomycin-resistant pathogen causing extra-intestinal infections.</title>
        <authorList>
            <person name="Feng Y."/>
            <person name="Chiu C.-H."/>
        </authorList>
    </citation>
    <scope>NUCLEOTIDE SEQUENCE [LARGE SCALE GENOMIC DNA]</scope>
    <source>
        <strain evidence="1 2">AN88</strain>
    </source>
</reference>
<sequence length="549" mass="64048">MWNSIMKLYDIIEDMPPLYTDILYANIAIDLNDEGKIKSISVFEKPFAMNVPSTLAAENRSISPAPYPIIDLLKNMTNLYFSNLSTMMEKGVVTKKLKTFFKCFDTYNFCDFMETYAQENKLKFKTLCPYITIEGEPLLDSELYTKYNRYYEKYMLKKEGKWEMSLLSGENAYCTLFGKRKLLPDTPTAKIYSSNYTKFHPTETGKAKPDAYIGITDSYKFHHALRYLIRNGKKWGNMTLIAWCPSGNIANPLQSVQEYIMNATGEVMDHVNFNGDLYSEVIETDTNLFNTLDTIREMYIKKYKKMMIHVVGLTAVTQGCINTVYRAEIPAELYFNNLTNYYKNGIQSYYDYYRFDGIQSILRVLDSRRRNDVGSFLSLLNYAIYNSNITYNVMRKMMNQYDIMMYDKWYAFQYFNKFFGKLKDKNSFSYIMGRWVGICAAVSSYSINVTNSKVSIDSKLFHKIKNAPFEYMSELNKQLNLCEQALSYKASYLIDIKNNLSIKLADGLCPRRSACDINYYLGYEDQIKEVTEINLEKKEKNLLLNEVDE</sequence>
<accession>A0A099I900</accession>
<dbReference type="RefSeq" id="WP_044904599.1">
    <property type="nucleotide sequence ID" value="NZ_JQIF01000023.1"/>
</dbReference>
<dbReference type="Proteomes" id="UP000030008">
    <property type="component" value="Unassembled WGS sequence"/>
</dbReference>
<evidence type="ECO:0000313" key="1">
    <source>
        <dbReference type="EMBL" id="KGJ54061.1"/>
    </source>
</evidence>